<dbReference type="GO" id="GO:0005886">
    <property type="term" value="C:plasma membrane"/>
    <property type="evidence" value="ECO:0007669"/>
    <property type="project" value="TreeGrafter"/>
</dbReference>
<protein>
    <submittedName>
        <fullName evidence="1">Chromosome partitioning ATPase, Mrp family, contains Fe-S cluster</fullName>
    </submittedName>
</protein>
<dbReference type="STRING" id="1612308.SAMN05444581_10997"/>
<evidence type="ECO:0000313" key="2">
    <source>
        <dbReference type="Proteomes" id="UP000198755"/>
    </source>
</evidence>
<reference evidence="1" key="1">
    <citation type="submission" date="2016-10" db="EMBL/GenBank/DDBJ databases">
        <authorList>
            <person name="de Groot N.N."/>
        </authorList>
    </citation>
    <scope>NUCLEOTIDE SEQUENCE [LARGE SCALE GENOMIC DNA]</scope>
    <source>
        <strain evidence="1">NE2</strain>
    </source>
</reference>
<dbReference type="GO" id="GO:0004713">
    <property type="term" value="F:protein tyrosine kinase activity"/>
    <property type="evidence" value="ECO:0007669"/>
    <property type="project" value="TreeGrafter"/>
</dbReference>
<proteinExistence type="predicted"/>
<accession>A0A1I4A725</accession>
<evidence type="ECO:0000313" key="1">
    <source>
        <dbReference type="EMBL" id="SFK51646.1"/>
    </source>
</evidence>
<gene>
    <name evidence="1" type="ORF">SAMN05444581_10997</name>
</gene>
<organism evidence="1 2">
    <name type="scientific">Methylocapsa palsarum</name>
    <dbReference type="NCBI Taxonomy" id="1612308"/>
    <lineage>
        <taxon>Bacteria</taxon>
        <taxon>Pseudomonadati</taxon>
        <taxon>Pseudomonadota</taxon>
        <taxon>Alphaproteobacteria</taxon>
        <taxon>Hyphomicrobiales</taxon>
        <taxon>Beijerinckiaceae</taxon>
        <taxon>Methylocapsa</taxon>
    </lineage>
</organism>
<dbReference type="RefSeq" id="WP_091682460.1">
    <property type="nucleotide sequence ID" value="NZ_FOSN01000009.1"/>
</dbReference>
<dbReference type="AlphaFoldDB" id="A0A1I4A725"/>
<keyword evidence="2" id="KW-1185">Reference proteome</keyword>
<dbReference type="Proteomes" id="UP000198755">
    <property type="component" value="Unassembled WGS sequence"/>
</dbReference>
<dbReference type="SUPFAM" id="SSF52540">
    <property type="entry name" value="P-loop containing nucleoside triphosphate hydrolases"/>
    <property type="match status" value="1"/>
</dbReference>
<sequence>MIKAVEEIGVADLDSAILDNQLVPWRSDASHPQISEFVQLFHAIDSLNTGHQPYILQFVGSVPGEGVSTVASSFVEIAASQAGNPVLLIDCNPSASNTPGSLSLIDSFLQTGRINEAIHAAPGHLGIGIARLSTTKDARLNINAASLGNLFKLARKIFPIVVLDCPPVSLSPESLALARFCNCTVLVIDAETTSRKAVAETKQAIERFDGQIVGVVFNRSKTYLPRWLSGWL</sequence>
<dbReference type="Gene3D" id="3.40.50.300">
    <property type="entry name" value="P-loop containing nucleotide triphosphate hydrolases"/>
    <property type="match status" value="1"/>
</dbReference>
<dbReference type="OrthoDB" id="230260at2"/>
<dbReference type="EMBL" id="FOSN01000009">
    <property type="protein sequence ID" value="SFK51646.1"/>
    <property type="molecule type" value="Genomic_DNA"/>
</dbReference>
<dbReference type="InterPro" id="IPR027417">
    <property type="entry name" value="P-loop_NTPase"/>
</dbReference>
<dbReference type="PANTHER" id="PTHR32309">
    <property type="entry name" value="TYROSINE-PROTEIN KINASE"/>
    <property type="match status" value="1"/>
</dbReference>
<dbReference type="InterPro" id="IPR050445">
    <property type="entry name" value="Bact_polysacc_biosynth/exp"/>
</dbReference>
<dbReference type="PANTHER" id="PTHR32309:SF13">
    <property type="entry name" value="FERRIC ENTEROBACTIN TRANSPORT PROTEIN FEPE"/>
    <property type="match status" value="1"/>
</dbReference>
<name>A0A1I4A725_9HYPH</name>